<dbReference type="InterPro" id="IPR044148">
    <property type="entry name" value="ALDH_GabD1-like"/>
</dbReference>
<evidence type="ECO:0000313" key="5">
    <source>
        <dbReference type="EMBL" id="HCV81555.1"/>
    </source>
</evidence>
<dbReference type="InterPro" id="IPR016162">
    <property type="entry name" value="Ald_DH_N"/>
</dbReference>
<dbReference type="GO" id="GO:0004030">
    <property type="term" value="F:aldehyde dehydrogenase [NAD(P)+] activity"/>
    <property type="evidence" value="ECO:0007669"/>
    <property type="project" value="InterPro"/>
</dbReference>
<dbReference type="Gene3D" id="3.40.605.10">
    <property type="entry name" value="Aldehyde Dehydrogenase, Chain A, domain 1"/>
    <property type="match status" value="1"/>
</dbReference>
<reference evidence="5 6" key="1">
    <citation type="journal article" date="2018" name="Nat. Biotechnol.">
        <title>A standardized bacterial taxonomy based on genome phylogeny substantially revises the tree of life.</title>
        <authorList>
            <person name="Parks D.H."/>
            <person name="Chuvochina M."/>
            <person name="Waite D.W."/>
            <person name="Rinke C."/>
            <person name="Skarshewski A."/>
            <person name="Chaumeil P.A."/>
            <person name="Hugenholtz P."/>
        </authorList>
    </citation>
    <scope>NUCLEOTIDE SEQUENCE [LARGE SCALE GENOMIC DNA]</scope>
    <source>
        <strain evidence="5">UBA9359</strain>
    </source>
</reference>
<dbReference type="Pfam" id="PF00171">
    <property type="entry name" value="Aldedh"/>
    <property type="match status" value="1"/>
</dbReference>
<keyword evidence="3" id="KW-0560">Oxidoreductase</keyword>
<dbReference type="AlphaFoldDB" id="A0A3D5J089"/>
<dbReference type="InterPro" id="IPR016161">
    <property type="entry name" value="Ald_DH/histidinol_DH"/>
</dbReference>
<comment type="caution">
    <text evidence="5">The sequence shown here is derived from an EMBL/GenBank/DDBJ whole genome shotgun (WGS) entry which is preliminary data.</text>
</comment>
<feature type="domain" description="Aldehyde dehydrogenase" evidence="4">
    <location>
        <begin position="19"/>
        <end position="472"/>
    </location>
</feature>
<dbReference type="InterPro" id="IPR015590">
    <property type="entry name" value="Aldehyde_DH_dom"/>
</dbReference>
<gene>
    <name evidence="5" type="ORF">DGQ38_10960</name>
</gene>
<dbReference type="CDD" id="cd07100">
    <property type="entry name" value="ALDH_SSADH1_GabD1"/>
    <property type="match status" value="1"/>
</dbReference>
<dbReference type="InterPro" id="IPR016163">
    <property type="entry name" value="Ald_DH_C"/>
</dbReference>
<dbReference type="Proteomes" id="UP000264330">
    <property type="component" value="Unassembled WGS sequence"/>
</dbReference>
<dbReference type="PANTHER" id="PTHR43217:SF1">
    <property type="entry name" value="SUCCINATE SEMIALDEHYDE DEHYDROGENASE [NAD(P)+] SAD"/>
    <property type="match status" value="1"/>
</dbReference>
<comment type="similarity">
    <text evidence="1">Belongs to the aldehyde dehydrogenase family.</text>
</comment>
<sequence>MVMYLRKKLKAMSTLIKNKTITTVNPTTGKSLKDYPLMTNEEASEAVKKCHEAFVKWKKYSLAERAEVLKKIGSTLKDYKEEFSKLMTSEMGKLVSQAEEEIDLCAAICEYTAENGQKELANEPERELPDGGRGIITYSPIGVIYGIQPWNFPAYQVVRYAIANLMAGNGVLLKHAEGTTGSGLMLEEIFEKAGLPKGLFTVLIIDHDQSDDIINNDFVRGVTFTGSPNGGRAVAKKAAGNLKKTVLELGSNDAYLVLDDADLETAVEWSVKGRIYNNGETCVAAKRFVVTEKNYDAFLESFVEKMKNVKFGDPTKEDTQIGPMARKDLREKLHEQVEESVKNGAKVLCGGGIPDGDGFFYPATVLANVNPGQPAYDDELFGPVASVIKAKDDEDAMRIANDSRFGLGGGIFSKDEKKAIELAEKHFDTGMVFINSFGVAQPNMPFGGVKNSGYGREHGGFGIKEFVNTKAINILQG</sequence>
<keyword evidence="2" id="KW-0521">NADP</keyword>
<organism evidence="5 6">
    <name type="scientific">Zunongwangia profunda</name>
    <dbReference type="NCBI Taxonomy" id="398743"/>
    <lineage>
        <taxon>Bacteria</taxon>
        <taxon>Pseudomonadati</taxon>
        <taxon>Bacteroidota</taxon>
        <taxon>Flavobacteriia</taxon>
        <taxon>Flavobacteriales</taxon>
        <taxon>Flavobacteriaceae</taxon>
        <taxon>Zunongwangia</taxon>
    </lineage>
</organism>
<dbReference type="SUPFAM" id="SSF53720">
    <property type="entry name" value="ALDH-like"/>
    <property type="match status" value="1"/>
</dbReference>
<evidence type="ECO:0000313" key="6">
    <source>
        <dbReference type="Proteomes" id="UP000264330"/>
    </source>
</evidence>
<dbReference type="Gene3D" id="3.40.309.10">
    <property type="entry name" value="Aldehyde Dehydrogenase, Chain A, domain 2"/>
    <property type="match status" value="1"/>
</dbReference>
<dbReference type="InterPro" id="IPR047110">
    <property type="entry name" value="GABD/Sad-like"/>
</dbReference>
<proteinExistence type="inferred from homology"/>
<dbReference type="FunFam" id="3.40.605.10:FF:000012">
    <property type="entry name" value="NAD-dependent succinate-semialdehyde dehydrogenase"/>
    <property type="match status" value="1"/>
</dbReference>
<protein>
    <submittedName>
        <fullName evidence="5">Succinate-semialdehyde dehydrogenase</fullName>
    </submittedName>
</protein>
<dbReference type="EMBL" id="DPMF01000256">
    <property type="protein sequence ID" value="HCV81555.1"/>
    <property type="molecule type" value="Genomic_DNA"/>
</dbReference>
<evidence type="ECO:0000256" key="3">
    <source>
        <dbReference type="ARBA" id="ARBA00023002"/>
    </source>
</evidence>
<dbReference type="PANTHER" id="PTHR43217">
    <property type="entry name" value="SUCCINATE SEMIALDEHYDE DEHYDROGENASE [NAD(P)+] SAD"/>
    <property type="match status" value="1"/>
</dbReference>
<evidence type="ECO:0000256" key="2">
    <source>
        <dbReference type="ARBA" id="ARBA00022857"/>
    </source>
</evidence>
<dbReference type="GO" id="GO:0004777">
    <property type="term" value="F:succinate-semialdehyde dehydrogenase (NAD+) activity"/>
    <property type="evidence" value="ECO:0007669"/>
    <property type="project" value="TreeGrafter"/>
</dbReference>
<name>A0A3D5J089_9FLAO</name>
<dbReference type="FunFam" id="3.40.309.10:FF:000009">
    <property type="entry name" value="Aldehyde dehydrogenase A"/>
    <property type="match status" value="1"/>
</dbReference>
<evidence type="ECO:0000256" key="1">
    <source>
        <dbReference type="ARBA" id="ARBA00009986"/>
    </source>
</evidence>
<evidence type="ECO:0000259" key="4">
    <source>
        <dbReference type="Pfam" id="PF00171"/>
    </source>
</evidence>
<accession>A0A3D5J089</accession>